<dbReference type="KEGG" id="bvu:BVU_3479"/>
<dbReference type="HOGENOM" id="CLU_2328103_0_0_10"/>
<dbReference type="AlphaFoldDB" id="A6L5Y9"/>
<dbReference type="Proteomes" id="UP000002861">
    <property type="component" value="Chromosome"/>
</dbReference>
<proteinExistence type="predicted"/>
<evidence type="ECO:0000313" key="2">
    <source>
        <dbReference type="Proteomes" id="UP000002861"/>
    </source>
</evidence>
<accession>A6L5Y9</accession>
<sequence length="98" mass="11315">MLRIENLCCLVGFDERQTATFVKGKLLEYARELYSEEHKRKFTTEKTGFQVVKEPTNGTRLVLAINRKAYCRVVQRANSISYGRAYTDLYSRKGKAGE</sequence>
<dbReference type="PaxDb" id="435590-BVU_3479"/>
<reference evidence="1 2" key="1">
    <citation type="journal article" date="2007" name="PLoS Biol.">
        <title>Evolution of symbiotic bacteria in the distal human intestine.</title>
        <authorList>
            <person name="Xu J."/>
            <person name="Mahowald M.A."/>
            <person name="Ley R.E."/>
            <person name="Lozupone C.A."/>
            <person name="Hamady M."/>
            <person name="Martens E.C."/>
            <person name="Henrissat B."/>
            <person name="Coutinho P.M."/>
            <person name="Minx P."/>
            <person name="Latreille P."/>
            <person name="Cordum H."/>
            <person name="Van Brunt A."/>
            <person name="Kim K."/>
            <person name="Fulton R.S."/>
            <person name="Fulton L.A."/>
            <person name="Clifton S.W."/>
            <person name="Wilson R.K."/>
            <person name="Knight R.D."/>
            <person name="Gordon J.I."/>
        </authorList>
    </citation>
    <scope>NUCLEOTIDE SEQUENCE [LARGE SCALE GENOMIC DNA]</scope>
    <source>
        <strain evidence="2">ATCC 8482 / DSM 1447 / JCM 5826 / CCUG 4940 / NBRC 14291 / NCTC 11154</strain>
    </source>
</reference>
<dbReference type="STRING" id="435590.BVU_3479"/>
<name>A6L5Y9_PHOV8</name>
<protein>
    <submittedName>
        <fullName evidence="1">Mobilization protein BmpH</fullName>
    </submittedName>
</protein>
<evidence type="ECO:0000313" key="1">
    <source>
        <dbReference type="EMBL" id="ABR41103.1"/>
    </source>
</evidence>
<dbReference type="eggNOG" id="COG1193">
    <property type="taxonomic scope" value="Bacteria"/>
</dbReference>
<dbReference type="EMBL" id="CP000139">
    <property type="protein sequence ID" value="ABR41103.1"/>
    <property type="molecule type" value="Genomic_DNA"/>
</dbReference>
<gene>
    <name evidence="1" type="ordered locus">BVU_3479</name>
</gene>
<organism evidence="1 2">
    <name type="scientific">Phocaeicola vulgatus (strain ATCC 8482 / DSM 1447 / JCM 5826 / CCUG 4940 / NBRC 14291 / NCTC 11154)</name>
    <name type="common">Bacteroides vulgatus</name>
    <dbReference type="NCBI Taxonomy" id="435590"/>
    <lineage>
        <taxon>Bacteria</taxon>
        <taxon>Pseudomonadati</taxon>
        <taxon>Bacteroidota</taxon>
        <taxon>Bacteroidia</taxon>
        <taxon>Bacteroidales</taxon>
        <taxon>Bacteroidaceae</taxon>
        <taxon>Phocaeicola</taxon>
    </lineage>
</organism>